<reference evidence="2 3" key="1">
    <citation type="submission" date="2017-09" db="EMBL/GenBank/DDBJ databases">
        <title>Bloom of a denitrifying methanotroph, Candidatus Methylomirabilis limnetica, in a deep stratified lake.</title>
        <authorList>
            <person name="Graf J.S."/>
            <person name="Marchant H.K."/>
            <person name="Tienken D."/>
            <person name="Hach P.F."/>
            <person name="Brand A."/>
            <person name="Schubert C.J."/>
            <person name="Kuypers M.M."/>
            <person name="Milucka J."/>
        </authorList>
    </citation>
    <scope>NUCLEOTIDE SEQUENCE [LARGE SCALE GENOMIC DNA]</scope>
    <source>
        <strain evidence="2 3">Zug</strain>
    </source>
</reference>
<gene>
    <name evidence="2" type="ORF">CLG94_02520</name>
</gene>
<name>A0A2T4U0B0_9BACT</name>
<feature type="domain" description="HEPN" evidence="1">
    <location>
        <begin position="4"/>
        <end position="46"/>
    </location>
</feature>
<evidence type="ECO:0000259" key="1">
    <source>
        <dbReference type="Pfam" id="PF05168"/>
    </source>
</evidence>
<dbReference type="Pfam" id="PF05168">
    <property type="entry name" value="HEPN"/>
    <property type="match status" value="1"/>
</dbReference>
<proteinExistence type="predicted"/>
<sequence length="61" mass="6792">MEALHEAEELTPFAITARYPGEDQAVTEEEARHAIEIAALVRHTVRTALAQEGMTLAWDTE</sequence>
<dbReference type="EMBL" id="NVQC01000012">
    <property type="protein sequence ID" value="PTL36772.1"/>
    <property type="molecule type" value="Genomic_DNA"/>
</dbReference>
<accession>A0A2T4U0B0</accession>
<dbReference type="SUPFAM" id="SSF81593">
    <property type="entry name" value="Nucleotidyltransferase substrate binding subunit/domain"/>
    <property type="match status" value="1"/>
</dbReference>
<reference evidence="3" key="2">
    <citation type="journal article" date="2018" name="Environ. Microbiol.">
        <title>Bloom of a denitrifying methanotroph, 'Candidatus Methylomirabilis limnetica', in a deep stratified lake.</title>
        <authorList>
            <person name="Graf J.S."/>
            <person name="Mayr M.J."/>
            <person name="Marchant H.K."/>
            <person name="Tienken D."/>
            <person name="Hach P.F."/>
            <person name="Brand A."/>
            <person name="Schubert C.J."/>
            <person name="Kuypers M.M."/>
            <person name="Milucka J."/>
        </authorList>
    </citation>
    <scope>NUCLEOTIDE SEQUENCE [LARGE SCALE GENOMIC DNA]</scope>
    <source>
        <strain evidence="3">Zug</strain>
    </source>
</reference>
<dbReference type="Gene3D" id="1.20.120.330">
    <property type="entry name" value="Nucleotidyltransferases domain 2"/>
    <property type="match status" value="1"/>
</dbReference>
<dbReference type="InterPro" id="IPR007842">
    <property type="entry name" value="HEPN_dom"/>
</dbReference>
<keyword evidence="3" id="KW-1185">Reference proteome</keyword>
<comment type="caution">
    <text evidence="2">The sequence shown here is derived from an EMBL/GenBank/DDBJ whole genome shotgun (WGS) entry which is preliminary data.</text>
</comment>
<organism evidence="2 3">
    <name type="scientific">Candidatus Methylomirabilis limnetica</name>
    <dbReference type="NCBI Taxonomy" id="2033718"/>
    <lineage>
        <taxon>Bacteria</taxon>
        <taxon>Candidatus Methylomirabilota</taxon>
        <taxon>Candidatus Methylomirabilia</taxon>
        <taxon>Candidatus Methylomirabilales</taxon>
        <taxon>Candidatus Methylomirabilaceae</taxon>
        <taxon>Candidatus Methylomirabilis</taxon>
    </lineage>
</organism>
<dbReference type="RefSeq" id="WP_107561329.1">
    <property type="nucleotide sequence ID" value="NZ_NVQC01000012.1"/>
</dbReference>
<dbReference type="Proteomes" id="UP000241436">
    <property type="component" value="Unassembled WGS sequence"/>
</dbReference>
<evidence type="ECO:0000313" key="3">
    <source>
        <dbReference type="Proteomes" id="UP000241436"/>
    </source>
</evidence>
<dbReference type="AlphaFoldDB" id="A0A2T4U0B0"/>
<protein>
    <recommendedName>
        <fullName evidence="1">HEPN domain-containing protein</fullName>
    </recommendedName>
</protein>
<evidence type="ECO:0000313" key="2">
    <source>
        <dbReference type="EMBL" id="PTL36772.1"/>
    </source>
</evidence>